<keyword evidence="1" id="KW-0812">Transmembrane</keyword>
<dbReference type="OrthoDB" id="10474087at2759"/>
<feature type="transmembrane region" description="Helical" evidence="1">
    <location>
        <begin position="138"/>
        <end position="158"/>
    </location>
</feature>
<accession>A0A2G5SZY8</accession>
<evidence type="ECO:0008006" key="4">
    <source>
        <dbReference type="Google" id="ProtNLM"/>
    </source>
</evidence>
<dbReference type="Proteomes" id="UP000230233">
    <property type="component" value="Chromosome X"/>
</dbReference>
<feature type="transmembrane region" description="Helical" evidence="1">
    <location>
        <begin position="105"/>
        <end position="126"/>
    </location>
</feature>
<feature type="transmembrane region" description="Helical" evidence="1">
    <location>
        <begin position="56"/>
        <end position="85"/>
    </location>
</feature>
<dbReference type="InterPro" id="IPR005047">
    <property type="entry name" value="7TM_GPCR_serpentine_rcpt_Srxa"/>
</dbReference>
<keyword evidence="1" id="KW-1133">Transmembrane helix</keyword>
<gene>
    <name evidence="2" type="primary">Cnig_chr_X.g25729</name>
    <name evidence="2" type="ORF">B9Z55_025729</name>
</gene>
<dbReference type="PANTHER" id="PTHR23018">
    <property type="entry name" value="SERPENTINE RECEPTOR, CLASS XA-RELATED"/>
    <property type="match status" value="1"/>
</dbReference>
<evidence type="ECO:0000313" key="3">
    <source>
        <dbReference type="Proteomes" id="UP000230233"/>
    </source>
</evidence>
<evidence type="ECO:0000313" key="2">
    <source>
        <dbReference type="EMBL" id="PIC20580.1"/>
    </source>
</evidence>
<evidence type="ECO:0000256" key="1">
    <source>
        <dbReference type="SAM" id="Phobius"/>
    </source>
</evidence>
<name>A0A2G5SZY8_9PELO</name>
<dbReference type="EMBL" id="PDUG01000006">
    <property type="protein sequence ID" value="PIC20580.1"/>
    <property type="molecule type" value="Genomic_DNA"/>
</dbReference>
<feature type="transmembrane region" description="Helical" evidence="1">
    <location>
        <begin position="21"/>
        <end position="44"/>
    </location>
</feature>
<organism evidence="2 3">
    <name type="scientific">Caenorhabditis nigoni</name>
    <dbReference type="NCBI Taxonomy" id="1611254"/>
    <lineage>
        <taxon>Eukaryota</taxon>
        <taxon>Metazoa</taxon>
        <taxon>Ecdysozoa</taxon>
        <taxon>Nematoda</taxon>
        <taxon>Chromadorea</taxon>
        <taxon>Rhabditida</taxon>
        <taxon>Rhabditina</taxon>
        <taxon>Rhabditomorpha</taxon>
        <taxon>Rhabditoidea</taxon>
        <taxon>Rhabditidae</taxon>
        <taxon>Peloderinae</taxon>
        <taxon>Caenorhabditis</taxon>
    </lineage>
</organism>
<protein>
    <recommendedName>
        <fullName evidence="4">G-protein coupled receptors family 1 profile domain-containing protein</fullName>
    </recommendedName>
</protein>
<keyword evidence="3" id="KW-1185">Reference proteome</keyword>
<proteinExistence type="predicted"/>
<sequence>MNVSNNTIVLPNYRVLSINQIMIQVSSIIFPSIFLAFDTILLLSTIESRRDSSIPYAYLMVMSLRGVLANFILLLQPCVYLIATLPGYFEFTELMGREATLLGNFSYLVALVINVLMSVNRVAVVMKPMNTWFDNTRVFIYCGIIAILMLISLLIPYFSPCDINFDMTRLAFISGCAPGRHPVRF</sequence>
<dbReference type="PANTHER" id="PTHR23018:SF10">
    <property type="entry name" value="G_PROTEIN_RECEP_F1_2 DOMAIN-CONTAINING PROTEIN-RELATED"/>
    <property type="match status" value="1"/>
</dbReference>
<keyword evidence="1" id="KW-0472">Membrane</keyword>
<dbReference type="Pfam" id="PF03383">
    <property type="entry name" value="Serpentine_r_xa"/>
    <property type="match status" value="1"/>
</dbReference>
<reference evidence="3" key="1">
    <citation type="submission" date="2017-10" db="EMBL/GenBank/DDBJ databases">
        <title>Rapid genome shrinkage in a self-fertile nematode reveals novel sperm competition proteins.</title>
        <authorList>
            <person name="Yin D."/>
            <person name="Schwarz E.M."/>
            <person name="Thomas C.G."/>
            <person name="Felde R.L."/>
            <person name="Korf I.F."/>
            <person name="Cutter A.D."/>
            <person name="Schartner C.M."/>
            <person name="Ralston E.J."/>
            <person name="Meyer B.J."/>
            <person name="Haag E.S."/>
        </authorList>
    </citation>
    <scope>NUCLEOTIDE SEQUENCE [LARGE SCALE GENOMIC DNA]</scope>
    <source>
        <strain evidence="3">JU1422</strain>
    </source>
</reference>
<comment type="caution">
    <text evidence="2">The sequence shown here is derived from an EMBL/GenBank/DDBJ whole genome shotgun (WGS) entry which is preliminary data.</text>
</comment>
<dbReference type="AlphaFoldDB" id="A0A2G5SZY8"/>